<proteinExistence type="predicted"/>
<dbReference type="PANTHER" id="PTHR34258:SF1">
    <property type="entry name" value="ARMADILLO-LIKE HELICAL DOMAIN CONTAINING PROTEIN 1"/>
    <property type="match status" value="1"/>
</dbReference>
<evidence type="ECO:0000256" key="1">
    <source>
        <dbReference type="SAM" id="MobiDB-lite"/>
    </source>
</evidence>
<dbReference type="Gene3D" id="1.25.10.10">
    <property type="entry name" value="Leucine-rich Repeat Variant"/>
    <property type="match status" value="1"/>
</dbReference>
<dbReference type="SUPFAM" id="SSF48371">
    <property type="entry name" value="ARM repeat"/>
    <property type="match status" value="1"/>
</dbReference>
<feature type="region of interest" description="Disordered" evidence="1">
    <location>
        <begin position="251"/>
        <end position="271"/>
    </location>
</feature>
<gene>
    <name evidence="2" type="ORF">CcCBS67573_g00842</name>
</gene>
<comment type="caution">
    <text evidence="2">The sequence shown here is derived from an EMBL/GenBank/DDBJ whole genome shotgun (WGS) entry which is preliminary data.</text>
</comment>
<sequence length="600" mass="67426">MRERILQEFVENNKNKTGPQLERELGNGASLFLTRVTAWLRLTYLLNCNISLQLQAISIFISAASGSRFLAEFLEVGGVLTVLELLGLSQVKEADKAEALRLLICIANSGRKYKEFLCESYGVRTVADCLARSRSEITQDYCQNLLYQLGVGNPKFLMQVYKSLLSLLTSTSTSPTAQQMSGQALRMLLPAVQTIHPTIVDAALTLLKSAHIQIQYEGYELIRELIQRPNLQDIVLIQLIQLLKTVTSDDSFEENDDRRRRGTKAADGKTLQANSQWATSLLPDERPSDSVLAVFIQQAYAAKLLGVIAASSRELAERMIQLQIVSGLLNIIANVMHQDSQKYAANALIYLVQTFEYVADALVQHMGRNFFDLLEDKPDTFYRELTWEQVKYLRKNTVRINADDQREEEDGDEDSGGSVTSDEEGAENGDGNSLLVVPEKRSHRMSSHSEVTTPSAFPSNKWLNPPAMHPTSWDTPEQVETSEQKKMAQANANAQNQNILDEYEKNQSDEALVEDLYVPYGSAASNVTFAGAKFKKGGVADYSEKFNQELEEFRKSNSKKSLKEKEEFQVKFDEDMTKKLNRVKKEPGLFTKQHPALPKI</sequence>
<dbReference type="InterPro" id="IPR041090">
    <property type="entry name" value="DUF5578"/>
</dbReference>
<dbReference type="AlphaFoldDB" id="A0A507FNC5"/>
<evidence type="ECO:0000313" key="2">
    <source>
        <dbReference type="EMBL" id="TPX77919.1"/>
    </source>
</evidence>
<feature type="compositionally biased region" description="Polar residues" evidence="1">
    <location>
        <begin position="448"/>
        <end position="462"/>
    </location>
</feature>
<accession>A0A507FNC5</accession>
<evidence type="ECO:0000313" key="3">
    <source>
        <dbReference type="Proteomes" id="UP000320333"/>
    </source>
</evidence>
<protein>
    <submittedName>
        <fullName evidence="2">Uncharacterized protein</fullName>
    </submittedName>
</protein>
<dbReference type="Proteomes" id="UP000320333">
    <property type="component" value="Unassembled WGS sequence"/>
</dbReference>
<dbReference type="EMBL" id="QEAP01000012">
    <property type="protein sequence ID" value="TPX77919.1"/>
    <property type="molecule type" value="Genomic_DNA"/>
</dbReference>
<dbReference type="PANTHER" id="PTHR34258">
    <property type="entry name" value="ARMADILLO-LIKE HELICAL DOMAIN CONTAINING PROTEIN 1"/>
    <property type="match status" value="1"/>
</dbReference>
<reference evidence="2 3" key="1">
    <citation type="journal article" date="2019" name="Sci. Rep.">
        <title>Comparative genomics of chytrid fungi reveal insights into the obligate biotrophic and pathogenic lifestyle of Synchytrium endobioticum.</title>
        <authorList>
            <person name="van de Vossenberg B.T.L.H."/>
            <person name="Warris S."/>
            <person name="Nguyen H.D.T."/>
            <person name="van Gent-Pelzer M.P.E."/>
            <person name="Joly D.L."/>
            <person name="van de Geest H.C."/>
            <person name="Bonants P.J.M."/>
            <person name="Smith D.S."/>
            <person name="Levesque C.A."/>
            <person name="van der Lee T.A.J."/>
        </authorList>
    </citation>
    <scope>NUCLEOTIDE SEQUENCE [LARGE SCALE GENOMIC DNA]</scope>
    <source>
        <strain evidence="2 3">CBS 675.73</strain>
    </source>
</reference>
<dbReference type="InterPro" id="IPR011989">
    <property type="entry name" value="ARM-like"/>
</dbReference>
<feature type="compositionally biased region" description="Basic and acidic residues" evidence="1">
    <location>
        <begin position="256"/>
        <end position="267"/>
    </location>
</feature>
<keyword evidence="3" id="KW-1185">Reference proteome</keyword>
<feature type="compositionally biased region" description="Acidic residues" evidence="1">
    <location>
        <begin position="405"/>
        <end position="427"/>
    </location>
</feature>
<dbReference type="Pfam" id="PF17741">
    <property type="entry name" value="DUF5578"/>
    <property type="match status" value="1"/>
</dbReference>
<organism evidence="2 3">
    <name type="scientific">Chytriomyces confervae</name>
    <dbReference type="NCBI Taxonomy" id="246404"/>
    <lineage>
        <taxon>Eukaryota</taxon>
        <taxon>Fungi</taxon>
        <taxon>Fungi incertae sedis</taxon>
        <taxon>Chytridiomycota</taxon>
        <taxon>Chytridiomycota incertae sedis</taxon>
        <taxon>Chytridiomycetes</taxon>
        <taxon>Chytridiales</taxon>
        <taxon>Chytriomycetaceae</taxon>
        <taxon>Chytriomyces</taxon>
    </lineage>
</organism>
<feature type="compositionally biased region" description="Low complexity" evidence="1">
    <location>
        <begin position="488"/>
        <end position="498"/>
    </location>
</feature>
<feature type="compositionally biased region" description="Polar residues" evidence="1">
    <location>
        <begin position="472"/>
        <end position="481"/>
    </location>
</feature>
<name>A0A507FNC5_9FUNG</name>
<dbReference type="OrthoDB" id="278163at2759"/>
<dbReference type="STRING" id="246404.A0A507FNC5"/>
<feature type="region of interest" description="Disordered" evidence="1">
    <location>
        <begin position="402"/>
        <end position="505"/>
    </location>
</feature>
<dbReference type="InterPro" id="IPR016024">
    <property type="entry name" value="ARM-type_fold"/>
</dbReference>